<dbReference type="Pfam" id="PF04759">
    <property type="entry name" value="DUF617"/>
    <property type="match status" value="1"/>
</dbReference>
<dbReference type="GO" id="GO:0005634">
    <property type="term" value="C:nucleus"/>
    <property type="evidence" value="ECO:0007669"/>
    <property type="project" value="UniProtKB-SubCell"/>
</dbReference>
<dbReference type="FunFam" id="1.10.20.10:FF:000019">
    <property type="entry name" value="Negative cofactor 2 beta"/>
    <property type="match status" value="1"/>
</dbReference>
<dbReference type="Pfam" id="PF00808">
    <property type="entry name" value="CBFD_NFYB_HMF"/>
    <property type="match status" value="1"/>
</dbReference>
<dbReference type="InterPro" id="IPR006460">
    <property type="entry name" value="MIZ1-like_pln"/>
</dbReference>
<evidence type="ECO:0000259" key="4">
    <source>
        <dbReference type="Pfam" id="PF00808"/>
    </source>
</evidence>
<organism evidence="5 6">
    <name type="scientific">Populus deltoides</name>
    <name type="common">Eastern poplar</name>
    <name type="synonym">Eastern cottonwood</name>
    <dbReference type="NCBI Taxonomy" id="3696"/>
    <lineage>
        <taxon>Eukaryota</taxon>
        <taxon>Viridiplantae</taxon>
        <taxon>Streptophyta</taxon>
        <taxon>Embryophyta</taxon>
        <taxon>Tracheophyta</taxon>
        <taxon>Spermatophyta</taxon>
        <taxon>Magnoliopsida</taxon>
        <taxon>eudicotyledons</taxon>
        <taxon>Gunneridae</taxon>
        <taxon>Pentapetalae</taxon>
        <taxon>rosids</taxon>
        <taxon>fabids</taxon>
        <taxon>Malpighiales</taxon>
        <taxon>Salicaceae</taxon>
        <taxon>Saliceae</taxon>
        <taxon>Populus</taxon>
    </lineage>
</organism>
<comment type="caution">
    <text evidence="5">The sequence shown here is derived from an EMBL/GenBank/DDBJ whole genome shotgun (WGS) entry which is preliminary data.</text>
</comment>
<gene>
    <name evidence="5" type="ORF">H0E87_021403</name>
</gene>
<dbReference type="PANTHER" id="PTHR47173:SF8">
    <property type="entry name" value="TRANSCRIPTION FACTOR HAP3_NF-YB FAMILY"/>
    <property type="match status" value="1"/>
</dbReference>
<dbReference type="PANTHER" id="PTHR47173">
    <property type="entry name" value="PROTEIN DR1 HOMOLOG"/>
    <property type="match status" value="1"/>
</dbReference>
<dbReference type="GO" id="GO:0046982">
    <property type="term" value="F:protein heterodimerization activity"/>
    <property type="evidence" value="ECO:0007669"/>
    <property type="project" value="InterPro"/>
</dbReference>
<sequence>MPPFLLLISHSTNTAITRTCKYGSESVDSVSALGLNDLTMEPMDIVGKSKEDASLPKATMTKIIKEMLPPDVRVARDTQDLLIECCVEFINLVSSESNEVCSREDKRTIAPEHVLKALQVLGFGEYIEDVYTAYEQHKLETMHDSLKGGGKWSTGAAMTEEEAAAAQQRMFDEARARMNGVVKPISDANGDEPCGHFWVHCVRQGVNFVVKPKQMEGHFRGSLGFRVNSSTTYMARTSEDSSSKRHFHWTKKVGNDDVEAPSIKSSSNPNEEDKNENVKSHVAMPTPKKRLPAVAVARLRSVLAALGKNRSSLPMGLGSRVVGTLFGYRRGHVHFVFQRDPNSPPTFLIELATPISGLVREMASGLVRIALECDKEKEDQKKAVKLLEEPMWRTYCNGKRCGFATRKECGHKEWKVLKAVEPISMGAGVLPGCAAEGGADGELMYMRAKFERIVGSRDSEAFYMMNPDSNGAPELSIYLLRV</sequence>
<dbReference type="InterPro" id="IPR009072">
    <property type="entry name" value="Histone-fold"/>
</dbReference>
<proteinExistence type="predicted"/>
<name>A0A8T2XIC2_POPDE</name>
<dbReference type="InterPro" id="IPR003958">
    <property type="entry name" value="CBFA_NFYB_domain"/>
</dbReference>
<dbReference type="EMBL" id="JACEGQ020000012">
    <property type="protein sequence ID" value="KAH8491787.1"/>
    <property type="molecule type" value="Genomic_DNA"/>
</dbReference>
<dbReference type="Gene3D" id="1.10.20.10">
    <property type="entry name" value="Histone, subunit A"/>
    <property type="match status" value="1"/>
</dbReference>
<keyword evidence="6" id="KW-1185">Reference proteome</keyword>
<evidence type="ECO:0000313" key="5">
    <source>
        <dbReference type="EMBL" id="KAH8491787.1"/>
    </source>
</evidence>
<dbReference type="CDD" id="cd22905">
    <property type="entry name" value="HFD_Dr1"/>
    <property type="match status" value="1"/>
</dbReference>
<dbReference type="InterPro" id="IPR044255">
    <property type="entry name" value="Dr1-like"/>
</dbReference>
<evidence type="ECO:0000256" key="2">
    <source>
        <dbReference type="ARBA" id="ARBA00023242"/>
    </source>
</evidence>
<protein>
    <recommendedName>
        <fullName evidence="4">Transcription factor CBF/NF-Y/archaeal histone domain-containing protein</fullName>
    </recommendedName>
</protein>
<reference evidence="5" key="1">
    <citation type="journal article" date="2021" name="J. Hered.">
        <title>Genome Assembly of Salicaceae Populus deltoides (Eastern Cottonwood) I-69 Based on Nanopore Sequencing and Hi-C Technologies.</title>
        <authorList>
            <person name="Bai S."/>
            <person name="Wu H."/>
            <person name="Zhang J."/>
            <person name="Pan Z."/>
            <person name="Zhao W."/>
            <person name="Li Z."/>
            <person name="Tong C."/>
        </authorList>
    </citation>
    <scope>NUCLEOTIDE SEQUENCE</scope>
    <source>
        <tissue evidence="5">Leaf</tissue>
    </source>
</reference>
<feature type="region of interest" description="Disordered" evidence="3">
    <location>
        <begin position="236"/>
        <end position="282"/>
    </location>
</feature>
<dbReference type="AlphaFoldDB" id="A0A8T2XIC2"/>
<evidence type="ECO:0000256" key="1">
    <source>
        <dbReference type="ARBA" id="ARBA00004123"/>
    </source>
</evidence>
<dbReference type="GO" id="GO:0010274">
    <property type="term" value="P:hydrotropism"/>
    <property type="evidence" value="ECO:0007669"/>
    <property type="project" value="InterPro"/>
</dbReference>
<dbReference type="NCBIfam" id="TIGR01570">
    <property type="entry name" value="A_thal_3588"/>
    <property type="match status" value="1"/>
</dbReference>
<evidence type="ECO:0000256" key="3">
    <source>
        <dbReference type="SAM" id="MobiDB-lite"/>
    </source>
</evidence>
<dbReference type="Proteomes" id="UP000807159">
    <property type="component" value="Chromosome 12"/>
</dbReference>
<feature type="domain" description="Transcription factor CBF/NF-Y/archaeal histone" evidence="4">
    <location>
        <begin position="53"/>
        <end position="118"/>
    </location>
</feature>
<keyword evidence="2" id="KW-0539">Nucleus</keyword>
<evidence type="ECO:0000313" key="6">
    <source>
        <dbReference type="Proteomes" id="UP000807159"/>
    </source>
</evidence>
<dbReference type="SUPFAM" id="SSF47113">
    <property type="entry name" value="Histone-fold"/>
    <property type="match status" value="1"/>
</dbReference>
<comment type="subcellular location">
    <subcellularLocation>
        <location evidence="1">Nucleus</location>
    </subcellularLocation>
</comment>
<accession>A0A8T2XIC2</accession>